<organism evidence="2 3">
    <name type="scientific">Iphiclides podalirius</name>
    <name type="common">scarce swallowtail</name>
    <dbReference type="NCBI Taxonomy" id="110791"/>
    <lineage>
        <taxon>Eukaryota</taxon>
        <taxon>Metazoa</taxon>
        <taxon>Ecdysozoa</taxon>
        <taxon>Arthropoda</taxon>
        <taxon>Hexapoda</taxon>
        <taxon>Insecta</taxon>
        <taxon>Pterygota</taxon>
        <taxon>Neoptera</taxon>
        <taxon>Endopterygota</taxon>
        <taxon>Lepidoptera</taxon>
        <taxon>Glossata</taxon>
        <taxon>Ditrysia</taxon>
        <taxon>Papilionoidea</taxon>
        <taxon>Papilionidae</taxon>
        <taxon>Papilioninae</taxon>
        <taxon>Iphiclides</taxon>
    </lineage>
</organism>
<feature type="region of interest" description="Disordered" evidence="1">
    <location>
        <begin position="1"/>
        <end position="25"/>
    </location>
</feature>
<keyword evidence="3" id="KW-1185">Reference proteome</keyword>
<accession>A0ABN8IWV7</accession>
<protein>
    <submittedName>
        <fullName evidence="2">Uncharacterized protein</fullName>
    </submittedName>
</protein>
<gene>
    <name evidence="2" type="ORF">IPOD504_LOCUS13915</name>
</gene>
<reference evidence="2" key="1">
    <citation type="submission" date="2022-03" db="EMBL/GenBank/DDBJ databases">
        <authorList>
            <person name="Martin H S."/>
        </authorList>
    </citation>
    <scope>NUCLEOTIDE SEQUENCE</scope>
</reference>
<feature type="non-terminal residue" evidence="2">
    <location>
        <position position="108"/>
    </location>
</feature>
<dbReference type="Proteomes" id="UP000837857">
    <property type="component" value="Chromosome 4"/>
</dbReference>
<proteinExistence type="predicted"/>
<name>A0ABN8IWV7_9NEOP</name>
<evidence type="ECO:0000313" key="3">
    <source>
        <dbReference type="Proteomes" id="UP000837857"/>
    </source>
</evidence>
<dbReference type="EMBL" id="OW152816">
    <property type="protein sequence ID" value="CAH2067526.1"/>
    <property type="molecule type" value="Genomic_DNA"/>
</dbReference>
<feature type="compositionally biased region" description="Polar residues" evidence="1">
    <location>
        <begin position="8"/>
        <end position="25"/>
    </location>
</feature>
<evidence type="ECO:0000313" key="2">
    <source>
        <dbReference type="EMBL" id="CAH2067526.1"/>
    </source>
</evidence>
<sequence>MRQRSNEDILQTGHTWSPDTSHVTSNTLNSAKVQEYRGQLRQRSELSGVGSGTKLDAALMEPKTSLYGSQWIRDIVDASLSAIVNRRPTARLLSPGTASLGHPPVLSA</sequence>
<evidence type="ECO:0000256" key="1">
    <source>
        <dbReference type="SAM" id="MobiDB-lite"/>
    </source>
</evidence>